<evidence type="ECO:0000313" key="3">
    <source>
        <dbReference type="EMBL" id="QJA92787.1"/>
    </source>
</evidence>
<keyword evidence="1" id="KW-1133">Transmembrane helix</keyword>
<accession>A0A6M3JL85</accession>
<keyword evidence="1" id="KW-0472">Membrane</keyword>
<feature type="transmembrane region" description="Helical" evidence="1">
    <location>
        <begin position="7"/>
        <end position="26"/>
    </location>
</feature>
<dbReference type="EMBL" id="MT143096">
    <property type="protein sequence ID" value="QJA92787.1"/>
    <property type="molecule type" value="Genomic_DNA"/>
</dbReference>
<protein>
    <submittedName>
        <fullName evidence="2">Uncharacterized protein</fullName>
    </submittedName>
</protein>
<keyword evidence="1" id="KW-0812">Transmembrane</keyword>
<proteinExistence type="predicted"/>
<dbReference type="AlphaFoldDB" id="A0A6M3JL85"/>
<organism evidence="2">
    <name type="scientific">viral metagenome</name>
    <dbReference type="NCBI Taxonomy" id="1070528"/>
    <lineage>
        <taxon>unclassified sequences</taxon>
        <taxon>metagenomes</taxon>
        <taxon>organismal metagenomes</taxon>
    </lineage>
</organism>
<sequence>MMKVLEWLGKILIPILVLSLIAWATWITTSIYAGDKGEAIVSGKVEALSERIGRLEGEVKEVKEGQKTIQKDMKASDEKAHRNQIEMLKVLSDIKRNTQ</sequence>
<name>A0A6M3JL85_9ZZZZ</name>
<gene>
    <name evidence="2" type="ORF">MM415A03646_0007</name>
    <name evidence="3" type="ORF">MM415B04471_0006</name>
</gene>
<reference evidence="2" key="1">
    <citation type="submission" date="2020-03" db="EMBL/GenBank/DDBJ databases">
        <title>The deep terrestrial virosphere.</title>
        <authorList>
            <person name="Holmfeldt K."/>
            <person name="Nilsson E."/>
            <person name="Simone D."/>
            <person name="Lopez-Fernandez M."/>
            <person name="Wu X."/>
            <person name="de Brujin I."/>
            <person name="Lundin D."/>
            <person name="Andersson A."/>
            <person name="Bertilsson S."/>
            <person name="Dopson M."/>
        </authorList>
    </citation>
    <scope>NUCLEOTIDE SEQUENCE</scope>
    <source>
        <strain evidence="2">MM415A03646</strain>
        <strain evidence="3">MM415B04471</strain>
    </source>
</reference>
<evidence type="ECO:0000256" key="1">
    <source>
        <dbReference type="SAM" id="Phobius"/>
    </source>
</evidence>
<dbReference type="EMBL" id="MT141805">
    <property type="protein sequence ID" value="QJA70590.1"/>
    <property type="molecule type" value="Genomic_DNA"/>
</dbReference>
<evidence type="ECO:0000313" key="2">
    <source>
        <dbReference type="EMBL" id="QJA70590.1"/>
    </source>
</evidence>